<dbReference type="InterPro" id="IPR036162">
    <property type="entry name" value="Resolvase-like_N_sf"/>
</dbReference>
<dbReference type="RefSeq" id="WP_344510391.1">
    <property type="nucleotide sequence ID" value="NZ_BAAATU010000015.1"/>
</dbReference>
<sequence>MANLVHKRVSADQQSTTRQNLVLDETEIEDPVDFEEDPGTSSLLHPLQCPKFQELLTYARPGDTVHISEMFHLARGTGTSSTTSISSAATTASVEFRPLVERIRRAPWHGRAAGGEELRNLAFRGARATFDAGGDAFARFSRPVVENHGLEERRPRPGRP</sequence>
<evidence type="ECO:0000313" key="1">
    <source>
        <dbReference type="EMBL" id="MFC5914236.1"/>
    </source>
</evidence>
<reference evidence="2" key="1">
    <citation type="journal article" date="2019" name="Int. J. Syst. Evol. Microbiol.">
        <title>The Global Catalogue of Microorganisms (GCM) 10K type strain sequencing project: providing services to taxonomists for standard genome sequencing and annotation.</title>
        <authorList>
            <consortium name="The Broad Institute Genomics Platform"/>
            <consortium name="The Broad Institute Genome Sequencing Center for Infectious Disease"/>
            <person name="Wu L."/>
            <person name="Ma J."/>
        </authorList>
    </citation>
    <scope>NUCLEOTIDE SEQUENCE [LARGE SCALE GENOMIC DNA]</scope>
    <source>
        <strain evidence="2">JCM 4147</strain>
    </source>
</reference>
<dbReference type="SUPFAM" id="SSF53041">
    <property type="entry name" value="Resolvase-like"/>
    <property type="match status" value="1"/>
</dbReference>
<protein>
    <submittedName>
        <fullName evidence="1">Uncharacterized protein</fullName>
    </submittedName>
</protein>
<name>A0ABW1GHB8_9ACTN</name>
<evidence type="ECO:0000313" key="2">
    <source>
        <dbReference type="Proteomes" id="UP001596200"/>
    </source>
</evidence>
<dbReference type="EMBL" id="JBHSPU010000013">
    <property type="protein sequence ID" value="MFC5914236.1"/>
    <property type="molecule type" value="Genomic_DNA"/>
</dbReference>
<organism evidence="1 2">
    <name type="scientific">Streptomyces pulveraceus</name>
    <dbReference type="NCBI Taxonomy" id="68258"/>
    <lineage>
        <taxon>Bacteria</taxon>
        <taxon>Bacillati</taxon>
        <taxon>Actinomycetota</taxon>
        <taxon>Actinomycetes</taxon>
        <taxon>Kitasatosporales</taxon>
        <taxon>Streptomycetaceae</taxon>
        <taxon>Streptomyces</taxon>
    </lineage>
</organism>
<keyword evidence="2" id="KW-1185">Reference proteome</keyword>
<proteinExistence type="predicted"/>
<comment type="caution">
    <text evidence="1">The sequence shown here is derived from an EMBL/GenBank/DDBJ whole genome shotgun (WGS) entry which is preliminary data.</text>
</comment>
<gene>
    <name evidence="1" type="ORF">ACFP1B_12470</name>
</gene>
<dbReference type="Proteomes" id="UP001596200">
    <property type="component" value="Unassembled WGS sequence"/>
</dbReference>
<accession>A0ABW1GHB8</accession>
<dbReference type="Gene3D" id="3.40.50.1390">
    <property type="entry name" value="Resolvase, N-terminal catalytic domain"/>
    <property type="match status" value="1"/>
</dbReference>